<proteinExistence type="predicted"/>
<dbReference type="InterPro" id="IPR029063">
    <property type="entry name" value="SAM-dependent_MTases_sf"/>
</dbReference>
<dbReference type="GO" id="GO:0008168">
    <property type="term" value="F:methyltransferase activity"/>
    <property type="evidence" value="ECO:0007669"/>
    <property type="project" value="UniProtKB-KW"/>
</dbReference>
<dbReference type="AlphaFoldDB" id="A0A151AKJ1"/>
<name>A0A151AKJ1_9CLOT</name>
<dbReference type="PANTHER" id="PTHR35276:SF1">
    <property type="entry name" value="TRNA (MNM(5)S(2)U34)-METHYLTRANSFERASE, CHLOROPLASTIC"/>
    <property type="match status" value="1"/>
</dbReference>
<accession>A0A151AKJ1</accession>
<organism evidence="1 2">
    <name type="scientific">Clostridium colicanis DSM 13634</name>
    <dbReference type="NCBI Taxonomy" id="1121305"/>
    <lineage>
        <taxon>Bacteria</taxon>
        <taxon>Bacillati</taxon>
        <taxon>Bacillota</taxon>
        <taxon>Clostridia</taxon>
        <taxon>Eubacteriales</taxon>
        <taxon>Clostridiaceae</taxon>
        <taxon>Clostridium</taxon>
    </lineage>
</organism>
<evidence type="ECO:0000313" key="2">
    <source>
        <dbReference type="Proteomes" id="UP000075374"/>
    </source>
</evidence>
<protein>
    <submittedName>
        <fullName evidence="1">Ribosomal RNA small subunit methyltransferase H</fullName>
        <ecNumber evidence="1">2.1.1.199</ecNumber>
    </submittedName>
</protein>
<dbReference type="SUPFAM" id="SSF53335">
    <property type="entry name" value="S-adenosyl-L-methionine-dependent methyltransferases"/>
    <property type="match status" value="1"/>
</dbReference>
<dbReference type="Proteomes" id="UP000075374">
    <property type="component" value="Unassembled WGS sequence"/>
</dbReference>
<dbReference type="PANTHER" id="PTHR35276">
    <property type="entry name" value="S-ADENOSYL-L-METHIONINE-DEPENDENT METHYLTRANSFERASES SUPERFAMILY PROTEIN"/>
    <property type="match status" value="1"/>
</dbReference>
<dbReference type="InterPro" id="IPR010719">
    <property type="entry name" value="MnmM_MeTrfase"/>
</dbReference>
<keyword evidence="2" id="KW-1185">Reference proteome</keyword>
<dbReference type="Gene3D" id="3.40.50.150">
    <property type="entry name" value="Vaccinia Virus protein VP39"/>
    <property type="match status" value="1"/>
</dbReference>
<keyword evidence="1" id="KW-0489">Methyltransferase</keyword>
<dbReference type="STRING" id="1121305.CLCOL_22720"/>
<gene>
    <name evidence="1" type="primary">rsmH_2</name>
    <name evidence="1" type="ORF">CLCOL_22720</name>
</gene>
<dbReference type="EMBL" id="LTBB01000013">
    <property type="protein sequence ID" value="KYH28138.1"/>
    <property type="molecule type" value="Genomic_DNA"/>
</dbReference>
<comment type="caution">
    <text evidence="1">The sequence shown here is derived from an EMBL/GenBank/DDBJ whole genome shotgun (WGS) entry which is preliminary data.</text>
</comment>
<sequence>MKECFFTNSMNLAKNIAIRKLDKGDIAVDATMGNGNDTVFLANLVGEEGKVYSFDIQEVALENTQRKLIENNIFNRVQLIHDGHENIDKYVKENVNLIMFNLGYLPKASHEITTKGETTIIALEKSLKILNKGGVILIVIYYGHENGKVEKEMVEEFTSKLNQKEYNVVRLQFINQINNPPMLIAVEKR</sequence>
<keyword evidence="1" id="KW-0808">Transferase</keyword>
<dbReference type="PATRIC" id="fig|1121305.3.peg.2276"/>
<dbReference type="Pfam" id="PF06962">
    <property type="entry name" value="rRNA_methylase"/>
    <property type="match status" value="1"/>
</dbReference>
<dbReference type="CDD" id="cd02440">
    <property type="entry name" value="AdoMet_MTases"/>
    <property type="match status" value="1"/>
</dbReference>
<reference evidence="1 2" key="1">
    <citation type="submission" date="2016-02" db="EMBL/GenBank/DDBJ databases">
        <title>Genome sequence of Clostridium colicanis DSM 13634.</title>
        <authorList>
            <person name="Poehlein A."/>
            <person name="Daniel R."/>
        </authorList>
    </citation>
    <scope>NUCLEOTIDE SEQUENCE [LARGE SCALE GENOMIC DNA]</scope>
    <source>
        <strain evidence="1 2">DSM 13634</strain>
    </source>
</reference>
<dbReference type="EC" id="2.1.1.199" evidence="1"/>
<dbReference type="GO" id="GO:0032259">
    <property type="term" value="P:methylation"/>
    <property type="evidence" value="ECO:0007669"/>
    <property type="project" value="UniProtKB-KW"/>
</dbReference>
<evidence type="ECO:0000313" key="1">
    <source>
        <dbReference type="EMBL" id="KYH28138.1"/>
    </source>
</evidence>